<dbReference type="InterPro" id="IPR011050">
    <property type="entry name" value="Pectin_lyase_fold/virulence"/>
</dbReference>
<accession>A9KHA6</accession>
<dbReference type="EMBL" id="CP000885">
    <property type="protein sequence ID" value="ABX40773.1"/>
    <property type="molecule type" value="Genomic_DNA"/>
</dbReference>
<dbReference type="SUPFAM" id="SSF51126">
    <property type="entry name" value="Pectin lyase-like"/>
    <property type="match status" value="2"/>
</dbReference>
<dbReference type="KEGG" id="cpy:Cphy_0386"/>
<name>A9KHA6_LACP7</name>
<evidence type="ECO:0000313" key="2">
    <source>
        <dbReference type="Proteomes" id="UP000000370"/>
    </source>
</evidence>
<dbReference type="AlphaFoldDB" id="A9KHA6"/>
<protein>
    <submittedName>
        <fullName evidence="1">Uncharacterized protein</fullName>
    </submittedName>
</protein>
<dbReference type="PROSITE" id="PS51318">
    <property type="entry name" value="TAT"/>
    <property type="match status" value="1"/>
</dbReference>
<dbReference type="OrthoDB" id="2483152at2"/>
<proteinExistence type="predicted"/>
<sequence>MQKQSMENQGEVVQSKSVLRREVTRRQAIKTIGTGGLLIACAPFLFGKTASAASGKDKEVKGVKDVLSLTDVESLKRLTKTERKDGMIVNLLGYYGAGDGGQKSLVYLSKSKEKENGGTVHHPNDGVGAWHVLHDGIGQFRWFGIFDESIPADHALDSLVNDESFHRIEASSDLLLIKRHVFHQSNLELDFQNHIMYTYGAENANRDNPFAAMMFFQGVKVGSPITVTLPYVRNENGTLMQTDFSEDSDYLYVGNNKKFAENEWYYVETDVRPMEEVPGRLPIGGGSSDKEIQKLLRVTKVGKSASDTEYVAFNYLNAWPLKSKRKITYQKIEPVFHVNVKNLKFEGQGHSDTTGTSPVAHEFCVDCNITNIQATKVFWPLNLRRYCTQYEVRDCLLINPEEVTLGGTGYLIQQIGCLYGSVINCKAHNVRHLNDFTGCAYSLVENCHCTGDENGAFVTHGQYDHDLTYIGNSGFLSFANSALNAKDSHTWGGFHKRIVVKKHQAPRVVFENKMNRVIDMTLEDCYVYRNTERYGGNGGSVWANVDGLVMRNCVLMGPLALGEDSSMSHRPTIIEGCTIHMLDGHYLTRHRGSTYEVERDITFKNCVFKNIGQNFIVKGETIRFYDCHFYADPNAPISRLNVESKHVIISGGGFHNVCFAFDKGGTTTEAVGDQSLVVCGGAVMEGNNASGALIDIKNNARVRLDFSQAEFAPGYQMKMISHTPEDGTVSTGTLSLQMQGTTLKGTELSISESSLGKDSYIMVQSCLLKNSRLDLPSGSQCLVMNNLTL</sequence>
<gene>
    <name evidence="1" type="ordered locus">Cphy_0386</name>
</gene>
<evidence type="ECO:0000313" key="1">
    <source>
        <dbReference type="EMBL" id="ABX40773.1"/>
    </source>
</evidence>
<dbReference type="HOGENOM" id="CLU_394751_0_0_9"/>
<dbReference type="Proteomes" id="UP000000370">
    <property type="component" value="Chromosome"/>
</dbReference>
<dbReference type="InterPro" id="IPR006311">
    <property type="entry name" value="TAT_signal"/>
</dbReference>
<keyword evidence="2" id="KW-1185">Reference proteome</keyword>
<dbReference type="RefSeq" id="WP_012198416.1">
    <property type="nucleotide sequence ID" value="NC_010001.1"/>
</dbReference>
<reference evidence="2" key="1">
    <citation type="submission" date="2007-11" db="EMBL/GenBank/DDBJ databases">
        <title>Complete genome sequence of Clostridium phytofermentans ISDg.</title>
        <authorList>
            <person name="Leschine S.B."/>
            <person name="Warnick T.A."/>
            <person name="Blanchard J.L."/>
            <person name="Schnell D.J."/>
            <person name="Petit E.L."/>
            <person name="LaTouf W.G."/>
            <person name="Copeland A."/>
            <person name="Lucas S."/>
            <person name="Lapidus A."/>
            <person name="Barry K."/>
            <person name="Glavina del Rio T."/>
            <person name="Dalin E."/>
            <person name="Tice H."/>
            <person name="Pitluck S."/>
            <person name="Kiss H."/>
            <person name="Brettin T."/>
            <person name="Bruce D."/>
            <person name="Detter J.C."/>
            <person name="Han C."/>
            <person name="Kuske C."/>
            <person name="Schmutz J."/>
            <person name="Larimer F."/>
            <person name="Land M."/>
            <person name="Hauser L."/>
            <person name="Kyrpides N."/>
            <person name="Kim E.A."/>
            <person name="Richardson P."/>
        </authorList>
    </citation>
    <scope>NUCLEOTIDE SEQUENCE [LARGE SCALE GENOMIC DNA]</scope>
    <source>
        <strain evidence="2">ATCC 700394 / DSM 18823 / ISDg</strain>
    </source>
</reference>
<organism evidence="1 2">
    <name type="scientific">Lachnoclostridium phytofermentans (strain ATCC 700394 / DSM 18823 / ISDg)</name>
    <name type="common">Clostridium phytofermentans</name>
    <dbReference type="NCBI Taxonomy" id="357809"/>
    <lineage>
        <taxon>Bacteria</taxon>
        <taxon>Bacillati</taxon>
        <taxon>Bacillota</taxon>
        <taxon>Clostridia</taxon>
        <taxon>Lachnospirales</taxon>
        <taxon>Lachnospiraceae</taxon>
    </lineage>
</organism>